<organism evidence="1 2">
    <name type="scientific">Flexivirga aerilata</name>
    <dbReference type="NCBI Taxonomy" id="1656889"/>
    <lineage>
        <taxon>Bacteria</taxon>
        <taxon>Bacillati</taxon>
        <taxon>Actinomycetota</taxon>
        <taxon>Actinomycetes</taxon>
        <taxon>Micrococcales</taxon>
        <taxon>Dermacoccaceae</taxon>
        <taxon>Flexivirga</taxon>
    </lineage>
</organism>
<name>A0A849ARB5_9MICO</name>
<sequence length="142" mass="15885">MTTSFKGKPIRTDADLLARWQELMGEGGFGRRSLWLIFLNARGRQADLVMPVDEVPIRPDPQEVAGIARFIGMMRDEVGVAEVPLLLSRPGPSKITESDRRWAIALTDAMRDLRPRWPIHLATKDRVQVFAPDDLVALDPGA</sequence>
<evidence type="ECO:0000313" key="1">
    <source>
        <dbReference type="EMBL" id="NNG40820.1"/>
    </source>
</evidence>
<evidence type="ECO:0000313" key="2">
    <source>
        <dbReference type="Proteomes" id="UP000557772"/>
    </source>
</evidence>
<gene>
    <name evidence="1" type="ORF">HJ588_16290</name>
</gene>
<keyword evidence="2" id="KW-1185">Reference proteome</keyword>
<protein>
    <submittedName>
        <fullName evidence="1">Uncharacterized protein</fullName>
    </submittedName>
</protein>
<dbReference type="RefSeq" id="WP_171157615.1">
    <property type="nucleotide sequence ID" value="NZ_JABENB010000003.1"/>
</dbReference>
<dbReference type="AlphaFoldDB" id="A0A849ARB5"/>
<dbReference type="Proteomes" id="UP000557772">
    <property type="component" value="Unassembled WGS sequence"/>
</dbReference>
<reference evidence="1 2" key="1">
    <citation type="submission" date="2020-05" db="EMBL/GenBank/DDBJ databases">
        <title>Flexivirga sp. ID2601S isolated from air conditioner.</title>
        <authorList>
            <person name="Kim D.H."/>
        </authorList>
    </citation>
    <scope>NUCLEOTIDE SEQUENCE [LARGE SCALE GENOMIC DNA]</scope>
    <source>
        <strain evidence="1 2">ID2601S</strain>
    </source>
</reference>
<dbReference type="EMBL" id="JABENB010000003">
    <property type="protein sequence ID" value="NNG40820.1"/>
    <property type="molecule type" value="Genomic_DNA"/>
</dbReference>
<comment type="caution">
    <text evidence="1">The sequence shown here is derived from an EMBL/GenBank/DDBJ whole genome shotgun (WGS) entry which is preliminary data.</text>
</comment>
<proteinExistence type="predicted"/>
<accession>A0A849ARB5</accession>